<dbReference type="EMBL" id="CADCTK010000394">
    <property type="protein sequence ID" value="CAA9247451.1"/>
    <property type="molecule type" value="Genomic_DNA"/>
</dbReference>
<protein>
    <recommendedName>
        <fullName evidence="4 9">D-3-phosphoglycerate dehydrogenase</fullName>
        <ecNumber evidence="9">1.1.1.95</ecNumber>
    </recommendedName>
</protein>
<keyword evidence="9" id="KW-0718">Serine biosynthesis</keyword>
<dbReference type="GO" id="GO:0006564">
    <property type="term" value="P:L-serine biosynthetic process"/>
    <property type="evidence" value="ECO:0007669"/>
    <property type="project" value="UniProtKB-UniRule"/>
</dbReference>
<dbReference type="SUPFAM" id="SSF143548">
    <property type="entry name" value="Serine metabolism enzymes domain"/>
    <property type="match status" value="1"/>
</dbReference>
<dbReference type="InterPro" id="IPR029009">
    <property type="entry name" value="ASB_dom_sf"/>
</dbReference>
<dbReference type="InterPro" id="IPR036291">
    <property type="entry name" value="NAD(P)-bd_dom_sf"/>
</dbReference>
<comment type="catalytic activity">
    <reaction evidence="7">
        <text>(R)-2-hydroxyglutarate + NAD(+) = 2-oxoglutarate + NADH + H(+)</text>
        <dbReference type="Rhea" id="RHEA:49612"/>
        <dbReference type="ChEBI" id="CHEBI:15378"/>
        <dbReference type="ChEBI" id="CHEBI:15801"/>
        <dbReference type="ChEBI" id="CHEBI:16810"/>
        <dbReference type="ChEBI" id="CHEBI:57540"/>
        <dbReference type="ChEBI" id="CHEBI:57945"/>
        <dbReference type="EC" id="1.1.1.399"/>
    </reaction>
</comment>
<evidence type="ECO:0000256" key="1">
    <source>
        <dbReference type="ARBA" id="ARBA00003800"/>
    </source>
</evidence>
<reference evidence="11" key="1">
    <citation type="submission" date="2020-02" db="EMBL/GenBank/DDBJ databases">
        <authorList>
            <person name="Meier V. D."/>
        </authorList>
    </citation>
    <scope>NUCLEOTIDE SEQUENCE</scope>
    <source>
        <strain evidence="11">AVDCRST_MAG26</strain>
    </source>
</reference>
<comment type="catalytic activity">
    <reaction evidence="8 9">
        <text>(2R)-3-phosphoglycerate + NAD(+) = 3-phosphooxypyruvate + NADH + H(+)</text>
        <dbReference type="Rhea" id="RHEA:12641"/>
        <dbReference type="ChEBI" id="CHEBI:15378"/>
        <dbReference type="ChEBI" id="CHEBI:18110"/>
        <dbReference type="ChEBI" id="CHEBI:57540"/>
        <dbReference type="ChEBI" id="CHEBI:57945"/>
        <dbReference type="ChEBI" id="CHEBI:58272"/>
        <dbReference type="EC" id="1.1.1.95"/>
    </reaction>
</comment>
<dbReference type="InterPro" id="IPR045865">
    <property type="entry name" value="ACT-like_dom_sf"/>
</dbReference>
<dbReference type="InterPro" id="IPR029753">
    <property type="entry name" value="D-isomer_DH_CS"/>
</dbReference>
<evidence type="ECO:0000313" key="11">
    <source>
        <dbReference type="EMBL" id="CAA9247451.1"/>
    </source>
</evidence>
<accession>A0A6J4ICW9</accession>
<dbReference type="GO" id="GO:0051287">
    <property type="term" value="F:NAD binding"/>
    <property type="evidence" value="ECO:0007669"/>
    <property type="project" value="UniProtKB-UniRule"/>
</dbReference>
<dbReference type="NCBIfam" id="TIGR01327">
    <property type="entry name" value="PGDH"/>
    <property type="match status" value="1"/>
</dbReference>
<evidence type="ECO:0000256" key="3">
    <source>
        <dbReference type="ARBA" id="ARBA00005854"/>
    </source>
</evidence>
<dbReference type="InterPro" id="IPR006139">
    <property type="entry name" value="D-isomer_2_OHA_DH_cat_dom"/>
</dbReference>
<gene>
    <name evidence="11" type="ORF">AVDCRST_MAG26-1741</name>
</gene>
<dbReference type="Pfam" id="PF02826">
    <property type="entry name" value="2-Hacid_dh_C"/>
    <property type="match status" value="1"/>
</dbReference>
<dbReference type="PANTHER" id="PTHR42938">
    <property type="entry name" value="FORMATE DEHYDROGENASE 1"/>
    <property type="match status" value="1"/>
</dbReference>
<comment type="function">
    <text evidence="1">Catalyzes the reversible oxidation of 3-phospho-D-glycerate to 3-phosphonooxypyruvate, the first step of the phosphorylated L-serine biosynthesis pathway. Also catalyzes the reversible oxidation of 2-hydroxyglutarate to 2-oxoglutarate.</text>
</comment>
<dbReference type="GO" id="GO:0004617">
    <property type="term" value="F:phosphoglycerate dehydrogenase activity"/>
    <property type="evidence" value="ECO:0007669"/>
    <property type="project" value="UniProtKB-UniRule"/>
</dbReference>
<evidence type="ECO:0000259" key="10">
    <source>
        <dbReference type="PROSITE" id="PS51671"/>
    </source>
</evidence>
<dbReference type="Gene3D" id="3.30.70.260">
    <property type="match status" value="1"/>
</dbReference>
<comment type="similarity">
    <text evidence="3 9">Belongs to the D-isomer specific 2-hydroxyacid dehydrogenase family.</text>
</comment>
<keyword evidence="5 9" id="KW-0560">Oxidoreductase</keyword>
<dbReference type="SUPFAM" id="SSF51735">
    <property type="entry name" value="NAD(P)-binding Rossmann-fold domains"/>
    <property type="match status" value="1"/>
</dbReference>
<dbReference type="EC" id="1.1.1.95" evidence="9"/>
<dbReference type="InterPro" id="IPR045626">
    <property type="entry name" value="PGDH_ASB_dom"/>
</dbReference>
<dbReference type="FunFam" id="3.40.50.720:FF:000021">
    <property type="entry name" value="D-3-phosphoglycerate dehydrogenase"/>
    <property type="match status" value="1"/>
</dbReference>
<dbReference type="InterPro" id="IPR002912">
    <property type="entry name" value="ACT_dom"/>
</dbReference>
<dbReference type="CDD" id="cd04902">
    <property type="entry name" value="ACT_3PGDH-xct"/>
    <property type="match status" value="1"/>
</dbReference>
<dbReference type="Pfam" id="PF01842">
    <property type="entry name" value="ACT"/>
    <property type="match status" value="1"/>
</dbReference>
<evidence type="ECO:0000256" key="9">
    <source>
        <dbReference type="RuleBase" id="RU363003"/>
    </source>
</evidence>
<dbReference type="FunFam" id="3.30.70.260:FF:000008">
    <property type="entry name" value="D-3-phosphoglycerate dehydrogenase, chloroplastic"/>
    <property type="match status" value="1"/>
</dbReference>
<dbReference type="SUPFAM" id="SSF52283">
    <property type="entry name" value="Formate/glycerate dehydrogenase catalytic domain-like"/>
    <property type="match status" value="1"/>
</dbReference>
<dbReference type="CDD" id="cd12173">
    <property type="entry name" value="PGDH_4"/>
    <property type="match status" value="1"/>
</dbReference>
<organism evidence="11">
    <name type="scientific">uncultured Chloroflexia bacterium</name>
    <dbReference type="NCBI Taxonomy" id="1672391"/>
    <lineage>
        <taxon>Bacteria</taxon>
        <taxon>Bacillati</taxon>
        <taxon>Chloroflexota</taxon>
        <taxon>Chloroflexia</taxon>
        <taxon>environmental samples</taxon>
    </lineage>
</organism>
<dbReference type="Pfam" id="PF00389">
    <property type="entry name" value="2-Hacid_dh"/>
    <property type="match status" value="1"/>
</dbReference>
<dbReference type="PROSITE" id="PS00670">
    <property type="entry name" value="D_2_HYDROXYACID_DH_2"/>
    <property type="match status" value="1"/>
</dbReference>
<evidence type="ECO:0000256" key="5">
    <source>
        <dbReference type="ARBA" id="ARBA00023002"/>
    </source>
</evidence>
<evidence type="ECO:0000256" key="6">
    <source>
        <dbReference type="ARBA" id="ARBA00023027"/>
    </source>
</evidence>
<feature type="domain" description="ACT" evidence="10">
    <location>
        <begin position="453"/>
        <end position="525"/>
    </location>
</feature>
<name>A0A6J4ICW9_9CHLR</name>
<evidence type="ECO:0000256" key="4">
    <source>
        <dbReference type="ARBA" id="ARBA00021582"/>
    </source>
</evidence>
<evidence type="ECO:0000256" key="2">
    <source>
        <dbReference type="ARBA" id="ARBA00005216"/>
    </source>
</evidence>
<dbReference type="Gene3D" id="3.30.1330.90">
    <property type="entry name" value="D-3-phosphoglycerate dehydrogenase, domain 3"/>
    <property type="match status" value="1"/>
</dbReference>
<evidence type="ECO:0000256" key="7">
    <source>
        <dbReference type="ARBA" id="ARBA00048126"/>
    </source>
</evidence>
<dbReference type="PROSITE" id="PS51671">
    <property type="entry name" value="ACT"/>
    <property type="match status" value="1"/>
</dbReference>
<dbReference type="InterPro" id="IPR006236">
    <property type="entry name" value="PGDH"/>
</dbReference>
<evidence type="ECO:0000256" key="8">
    <source>
        <dbReference type="ARBA" id="ARBA00048731"/>
    </source>
</evidence>
<proteinExistence type="inferred from homology"/>
<sequence length="525" mass="55928">MDRILVTEKIGSEGLAALQQAAEVDLQLDLAPAMLKEILPRYDALVVRSQTKVTADVLEAGSRLRVVGRAGTGVDNIDLAAATRRGILVVNAPASNSIAVAELTVGLLLALARSIPQAHASLAAGRWERGKYMGSEVRGKTLGLLGLGRIGAEVARRARALEMEILAYDPFISEERAAQLGVRPVTLDELLRESDAVSLHVPLLDSTRNLLNADRLGQMRHGAWLINCARGGIIDEAALADALESGQIGGAALDVWSKEPPTGSPLLGHPKVIALPHLGASTEEAQALTAADVAEGVVDALANRTPRYAVNAPFVTPQEWQVVAPYVKLGRMLSLLSRQLLDEPASAFEIVYSGDLTEHTTEPIRLAVLTGLLEGTSEARVTPVNATLLARERGLTIGERRQPDADHYAALLELRVTGTDGTVHTFAGTAVQDEAHIVQIDDYRLDLVPSAAMLFTFHIDRPGLIGHVGTLLGAADINISSMHVGRLAPRGEAIMVLTVDEPVAQSVVADLEAQSNIRRAYSVQL</sequence>
<dbReference type="UniPathway" id="UPA00135">
    <property type="reaction ID" value="UER00196"/>
</dbReference>
<dbReference type="PANTHER" id="PTHR42938:SF47">
    <property type="entry name" value="HYDROXYPYRUVATE REDUCTASE"/>
    <property type="match status" value="1"/>
</dbReference>
<keyword evidence="6 9" id="KW-0520">NAD</keyword>
<dbReference type="PROSITE" id="PS00671">
    <property type="entry name" value="D_2_HYDROXYACID_DH_3"/>
    <property type="match status" value="1"/>
</dbReference>
<comment type="pathway">
    <text evidence="2 9">Amino-acid biosynthesis; L-serine biosynthesis; L-serine from 3-phospho-D-glycerate: step 1/3.</text>
</comment>
<dbReference type="Gene3D" id="3.40.50.720">
    <property type="entry name" value="NAD(P)-binding Rossmann-like Domain"/>
    <property type="match status" value="2"/>
</dbReference>
<keyword evidence="9" id="KW-0028">Amino-acid biosynthesis</keyword>
<dbReference type="FunFam" id="3.30.1330.90:FF:000003">
    <property type="entry name" value="D-3-phosphoglycerate dehydrogenase"/>
    <property type="match status" value="1"/>
</dbReference>
<dbReference type="Pfam" id="PF19304">
    <property type="entry name" value="PGDH_inter"/>
    <property type="match status" value="1"/>
</dbReference>
<dbReference type="InterPro" id="IPR006140">
    <property type="entry name" value="D-isomer_DH_NAD-bd"/>
</dbReference>
<dbReference type="SUPFAM" id="SSF55021">
    <property type="entry name" value="ACT-like"/>
    <property type="match status" value="1"/>
</dbReference>
<dbReference type="AlphaFoldDB" id="A0A6J4ICW9"/>